<feature type="compositionally biased region" description="Acidic residues" evidence="1">
    <location>
        <begin position="145"/>
        <end position="155"/>
    </location>
</feature>
<evidence type="ECO:0000313" key="3">
    <source>
        <dbReference type="Proteomes" id="UP001174677"/>
    </source>
</evidence>
<name>A0ABQ9LSE8_HEVBR</name>
<protein>
    <submittedName>
        <fullName evidence="2">Uncharacterized protein</fullName>
    </submittedName>
</protein>
<reference evidence="2 3" key="1">
    <citation type="journal article" date="2023" name="Plant Biotechnol. J.">
        <title>Chromosome-level wild Hevea brasiliensis genome provides new tools for genomic-assisted breeding and valuable loci to elevate rubber yield.</title>
        <authorList>
            <person name="Cheng H."/>
            <person name="Song X."/>
            <person name="Hu Y."/>
            <person name="Wu T."/>
            <person name="Yang Q."/>
            <person name="An Z."/>
            <person name="Feng S."/>
            <person name="Deng Z."/>
            <person name="Wu W."/>
            <person name="Zeng X."/>
            <person name="Tu M."/>
            <person name="Wang X."/>
            <person name="Huang H."/>
        </authorList>
    </citation>
    <scope>NUCLEOTIDE SEQUENCE [LARGE SCALE GENOMIC DNA]</scope>
    <source>
        <strain evidence="2">MT/VB/25A 57/8</strain>
    </source>
</reference>
<feature type="region of interest" description="Disordered" evidence="1">
    <location>
        <begin position="131"/>
        <end position="155"/>
    </location>
</feature>
<dbReference type="EMBL" id="JARPOI010000010">
    <property type="protein sequence ID" value="KAJ9170150.1"/>
    <property type="molecule type" value="Genomic_DNA"/>
</dbReference>
<evidence type="ECO:0000256" key="1">
    <source>
        <dbReference type="SAM" id="MobiDB-lite"/>
    </source>
</evidence>
<proteinExistence type="predicted"/>
<sequence length="247" mass="28130">MYISILLHHSGVVRDGDGTYEHEGGDMFPWEYLDPDLMGYLEYLDPDLMGYLEIEEELKKLGYGEIRKMAYLMPDEDGDIHIYVEAKKGIISEGENNPIVDNANVNLTPKSKLNDEDACSQNIEVVGDNHSVNLGLQNDPSKEDDVNEDSGDSTDEDYEAFLTRLQAIDDEYDDKAFEDYIIDNSEYHIVRKGKKNDEQPLSGVDCILALPNAPFIEIPHKNEDAEDVLWVIICLRSLILMTYHIHQ</sequence>
<gene>
    <name evidence="2" type="ORF">P3X46_018278</name>
</gene>
<organism evidence="2 3">
    <name type="scientific">Hevea brasiliensis</name>
    <name type="common">Para rubber tree</name>
    <name type="synonym">Siphonia brasiliensis</name>
    <dbReference type="NCBI Taxonomy" id="3981"/>
    <lineage>
        <taxon>Eukaryota</taxon>
        <taxon>Viridiplantae</taxon>
        <taxon>Streptophyta</taxon>
        <taxon>Embryophyta</taxon>
        <taxon>Tracheophyta</taxon>
        <taxon>Spermatophyta</taxon>
        <taxon>Magnoliopsida</taxon>
        <taxon>eudicotyledons</taxon>
        <taxon>Gunneridae</taxon>
        <taxon>Pentapetalae</taxon>
        <taxon>rosids</taxon>
        <taxon>fabids</taxon>
        <taxon>Malpighiales</taxon>
        <taxon>Euphorbiaceae</taxon>
        <taxon>Crotonoideae</taxon>
        <taxon>Micrandreae</taxon>
        <taxon>Hevea</taxon>
    </lineage>
</organism>
<accession>A0ABQ9LSE8</accession>
<dbReference type="Proteomes" id="UP001174677">
    <property type="component" value="Chromosome 10"/>
</dbReference>
<keyword evidence="3" id="KW-1185">Reference proteome</keyword>
<evidence type="ECO:0000313" key="2">
    <source>
        <dbReference type="EMBL" id="KAJ9170150.1"/>
    </source>
</evidence>
<comment type="caution">
    <text evidence="2">The sequence shown here is derived from an EMBL/GenBank/DDBJ whole genome shotgun (WGS) entry which is preliminary data.</text>
</comment>